<reference evidence="4" key="2">
    <citation type="submission" date="2023-01" db="EMBL/GenBank/DDBJ databases">
        <title>Draft genome sequence of Agaribacter marinus strain NBRC 110023.</title>
        <authorList>
            <person name="Sun Q."/>
            <person name="Mori K."/>
        </authorList>
    </citation>
    <scope>NUCLEOTIDE SEQUENCE</scope>
    <source>
        <strain evidence="4">NBRC 110023</strain>
    </source>
</reference>
<proteinExistence type="predicted"/>
<evidence type="ECO:0008006" key="6">
    <source>
        <dbReference type="Google" id="ProtNLM"/>
    </source>
</evidence>
<organism evidence="4 5">
    <name type="scientific">Agaribacter marinus</name>
    <dbReference type="NCBI Taxonomy" id="1431249"/>
    <lineage>
        <taxon>Bacteria</taxon>
        <taxon>Pseudomonadati</taxon>
        <taxon>Pseudomonadota</taxon>
        <taxon>Gammaproteobacteria</taxon>
        <taxon>Alteromonadales</taxon>
        <taxon>Alteromonadaceae</taxon>
        <taxon>Agaribacter</taxon>
    </lineage>
</organism>
<dbReference type="PRINTS" id="PR00457">
    <property type="entry name" value="ANPEROXIDASE"/>
</dbReference>
<dbReference type="RefSeq" id="WP_284219326.1">
    <property type="nucleotide sequence ID" value="NZ_BSOT01000019.1"/>
</dbReference>
<dbReference type="PROSITE" id="PS50292">
    <property type="entry name" value="PEROXIDASE_3"/>
    <property type="match status" value="1"/>
</dbReference>
<dbReference type="Proteomes" id="UP001156601">
    <property type="component" value="Unassembled WGS sequence"/>
</dbReference>
<evidence type="ECO:0000313" key="5">
    <source>
        <dbReference type="Proteomes" id="UP001156601"/>
    </source>
</evidence>
<dbReference type="Gene3D" id="1.10.640.10">
    <property type="entry name" value="Haem peroxidase domain superfamily, animal type"/>
    <property type="match status" value="1"/>
</dbReference>
<keyword evidence="3" id="KW-0325">Glycoprotein</keyword>
<dbReference type="PANTHER" id="PTHR11475:SF4">
    <property type="entry name" value="CHORION PEROXIDASE"/>
    <property type="match status" value="1"/>
</dbReference>
<dbReference type="EMBL" id="BSOT01000019">
    <property type="protein sequence ID" value="GLR72907.1"/>
    <property type="molecule type" value="Genomic_DNA"/>
</dbReference>
<evidence type="ECO:0000256" key="2">
    <source>
        <dbReference type="ARBA" id="ARBA00022525"/>
    </source>
</evidence>
<dbReference type="GO" id="GO:0004601">
    <property type="term" value="F:peroxidase activity"/>
    <property type="evidence" value="ECO:0007669"/>
    <property type="project" value="InterPro"/>
</dbReference>
<protein>
    <recommendedName>
        <fullName evidence="6">Animal haem peroxidase</fullName>
    </recommendedName>
</protein>
<comment type="subcellular location">
    <subcellularLocation>
        <location evidence="1">Secreted</location>
    </subcellularLocation>
</comment>
<evidence type="ECO:0000313" key="4">
    <source>
        <dbReference type="EMBL" id="GLR72907.1"/>
    </source>
</evidence>
<accession>A0AA37T0Y8</accession>
<keyword evidence="2" id="KW-0964">Secreted</keyword>
<evidence type="ECO:0000256" key="1">
    <source>
        <dbReference type="ARBA" id="ARBA00004613"/>
    </source>
</evidence>
<keyword evidence="5" id="KW-1185">Reference proteome</keyword>
<evidence type="ECO:0000256" key="3">
    <source>
        <dbReference type="ARBA" id="ARBA00023180"/>
    </source>
</evidence>
<sequence>MNNNNGWYLFEPLEKPLLTEEQVTNIAENLLLPIDNTKFTEAISDESQMQTSGANSLPAGFTYFGQFIAHDIVPKSNTMGRQLADRRNVSPLLNLESLYGDSASHSILFDSDGLFRHSGKSFDVYRDVNYRAIIPEPRNAENAIVLQFHRLWQRIHNMCMQRVNEQLGIVVPVDTRFDTAKRLTISLFQLITIDDYLQHVLHEHVYKCYFEDQSIPLGLMSESSTFPSVPTEFSHACFRFGHSMVQPSYDLSQDTTKTLNDLLNFKSPMTSDVEIDWQFFFNENSPSMQSAKMVSLNVAMGMHNILDNATQINIAKANIHAGNNKQLISGRHLYTQLQNKLPSNAADNLLKNFRYQPSAKLRNVLTVQGKELPSPLWLTVLDEARVNRRTRQNKRSLGLLTSIVVADVVRKSIYEYVKSEYGTCKFEELRSVLLDRVKPFYNIDEIKKENRINLWQIIHLLSRKEKNMADNRNIWEVQNAWVDQVLDRENIPPEVSRYMPVATPVLDTDDSFMLSMNTVSQPEASLPLYKMKLLTAAGQWDNAALAFFNTSTFYEDPHNKYLLRCNMEGKLNNQLVSLLMVTIEFDPKEKAYITTNFWEIKSNTSGNEQKSTASTTSYRWRG</sequence>
<gene>
    <name evidence="4" type="ORF">GCM10007852_38150</name>
</gene>
<dbReference type="Pfam" id="PF03098">
    <property type="entry name" value="An_peroxidase"/>
    <property type="match status" value="1"/>
</dbReference>
<comment type="caution">
    <text evidence="4">The sequence shown here is derived from an EMBL/GenBank/DDBJ whole genome shotgun (WGS) entry which is preliminary data.</text>
</comment>
<dbReference type="InterPro" id="IPR010255">
    <property type="entry name" value="Haem_peroxidase_sf"/>
</dbReference>
<dbReference type="InterPro" id="IPR019791">
    <property type="entry name" value="Haem_peroxidase_animal"/>
</dbReference>
<dbReference type="SUPFAM" id="SSF48113">
    <property type="entry name" value="Heme-dependent peroxidases"/>
    <property type="match status" value="1"/>
</dbReference>
<dbReference type="AlphaFoldDB" id="A0AA37T0Y8"/>
<dbReference type="InterPro" id="IPR037120">
    <property type="entry name" value="Haem_peroxidase_sf_animal"/>
</dbReference>
<dbReference type="GO" id="GO:0020037">
    <property type="term" value="F:heme binding"/>
    <property type="evidence" value="ECO:0007669"/>
    <property type="project" value="InterPro"/>
</dbReference>
<name>A0AA37T0Y8_9ALTE</name>
<dbReference type="GO" id="GO:0006979">
    <property type="term" value="P:response to oxidative stress"/>
    <property type="evidence" value="ECO:0007669"/>
    <property type="project" value="InterPro"/>
</dbReference>
<dbReference type="GO" id="GO:0005576">
    <property type="term" value="C:extracellular region"/>
    <property type="evidence" value="ECO:0007669"/>
    <property type="project" value="UniProtKB-SubCell"/>
</dbReference>
<dbReference type="PANTHER" id="PTHR11475">
    <property type="entry name" value="OXIDASE/PEROXIDASE"/>
    <property type="match status" value="1"/>
</dbReference>
<reference evidence="4" key="1">
    <citation type="journal article" date="2014" name="Int. J. Syst. Evol. Microbiol.">
        <title>Complete genome sequence of Corynebacterium casei LMG S-19264T (=DSM 44701T), isolated from a smear-ripened cheese.</title>
        <authorList>
            <consortium name="US DOE Joint Genome Institute (JGI-PGF)"/>
            <person name="Walter F."/>
            <person name="Albersmeier A."/>
            <person name="Kalinowski J."/>
            <person name="Ruckert C."/>
        </authorList>
    </citation>
    <scope>NUCLEOTIDE SEQUENCE</scope>
    <source>
        <strain evidence="4">NBRC 110023</strain>
    </source>
</reference>